<protein>
    <submittedName>
        <fullName evidence="1">Uncharacterized protein</fullName>
    </submittedName>
</protein>
<evidence type="ECO:0000313" key="1">
    <source>
        <dbReference type="EMBL" id="RNA04800.1"/>
    </source>
</evidence>
<proteinExistence type="predicted"/>
<sequence length="103" mass="11794">MTGISRIAVVVGPGINCCAYAQGFTIKDLKKNRFLKKIELKLYEFLSEFFLSHNFDNSMLNLNLSFNFDHLIMIMNFKLPIIITLLNPKIYVGKNSANSVLLY</sequence>
<evidence type="ECO:0000313" key="2">
    <source>
        <dbReference type="Proteomes" id="UP000276133"/>
    </source>
</evidence>
<accession>A0A3M7Q078</accession>
<keyword evidence="2" id="KW-1185">Reference proteome</keyword>
<reference evidence="1 2" key="1">
    <citation type="journal article" date="2018" name="Sci. Rep.">
        <title>Genomic signatures of local adaptation to the degree of environmental predictability in rotifers.</title>
        <authorList>
            <person name="Franch-Gras L."/>
            <person name="Hahn C."/>
            <person name="Garcia-Roger E.M."/>
            <person name="Carmona M.J."/>
            <person name="Serra M."/>
            <person name="Gomez A."/>
        </authorList>
    </citation>
    <scope>NUCLEOTIDE SEQUENCE [LARGE SCALE GENOMIC DNA]</scope>
    <source>
        <strain evidence="1">HYR1</strain>
    </source>
</reference>
<organism evidence="1 2">
    <name type="scientific">Brachionus plicatilis</name>
    <name type="common">Marine rotifer</name>
    <name type="synonym">Brachionus muelleri</name>
    <dbReference type="NCBI Taxonomy" id="10195"/>
    <lineage>
        <taxon>Eukaryota</taxon>
        <taxon>Metazoa</taxon>
        <taxon>Spiralia</taxon>
        <taxon>Gnathifera</taxon>
        <taxon>Rotifera</taxon>
        <taxon>Eurotatoria</taxon>
        <taxon>Monogononta</taxon>
        <taxon>Pseudotrocha</taxon>
        <taxon>Ploima</taxon>
        <taxon>Brachionidae</taxon>
        <taxon>Brachionus</taxon>
    </lineage>
</organism>
<name>A0A3M7Q078_BRAPC</name>
<gene>
    <name evidence="1" type="ORF">BpHYR1_001226</name>
</gene>
<comment type="caution">
    <text evidence="1">The sequence shown here is derived from an EMBL/GenBank/DDBJ whole genome shotgun (WGS) entry which is preliminary data.</text>
</comment>
<dbReference type="AlphaFoldDB" id="A0A3M7Q078"/>
<dbReference type="EMBL" id="REGN01007957">
    <property type="protein sequence ID" value="RNA04800.1"/>
    <property type="molecule type" value="Genomic_DNA"/>
</dbReference>
<dbReference type="Proteomes" id="UP000276133">
    <property type="component" value="Unassembled WGS sequence"/>
</dbReference>